<dbReference type="Proteomes" id="UP000317303">
    <property type="component" value="Unassembled WGS sequence"/>
</dbReference>
<dbReference type="GO" id="GO:0003700">
    <property type="term" value="F:DNA-binding transcription factor activity"/>
    <property type="evidence" value="ECO:0007669"/>
    <property type="project" value="InterPro"/>
</dbReference>
<dbReference type="InterPro" id="IPR035418">
    <property type="entry name" value="AraC-bd_2"/>
</dbReference>
<dbReference type="InterPro" id="IPR018060">
    <property type="entry name" value="HTH_AraC"/>
</dbReference>
<evidence type="ECO:0000256" key="3">
    <source>
        <dbReference type="ARBA" id="ARBA00023163"/>
    </source>
</evidence>
<keyword evidence="1" id="KW-0805">Transcription regulation</keyword>
<dbReference type="PROSITE" id="PS00041">
    <property type="entry name" value="HTH_ARAC_FAMILY_1"/>
    <property type="match status" value="1"/>
</dbReference>
<accession>A0A660CH68</accession>
<dbReference type="InterPro" id="IPR009057">
    <property type="entry name" value="Homeodomain-like_sf"/>
</dbReference>
<evidence type="ECO:0000256" key="2">
    <source>
        <dbReference type="ARBA" id="ARBA00023125"/>
    </source>
</evidence>
<evidence type="ECO:0000313" key="6">
    <source>
        <dbReference type="Proteomes" id="UP000317303"/>
    </source>
</evidence>
<protein>
    <submittedName>
        <fullName evidence="5">Transcriptional regulator, AraC family</fullName>
    </submittedName>
</protein>
<dbReference type="PANTHER" id="PTHR46796">
    <property type="entry name" value="HTH-TYPE TRANSCRIPTIONAL ACTIVATOR RHAS-RELATED"/>
    <property type="match status" value="1"/>
</dbReference>
<dbReference type="OrthoDB" id="9799345at2"/>
<dbReference type="Pfam" id="PF12833">
    <property type="entry name" value="HTH_18"/>
    <property type="match status" value="1"/>
</dbReference>
<dbReference type="AlphaFoldDB" id="A0A660CH68"/>
<dbReference type="PRINTS" id="PR00032">
    <property type="entry name" value="HTHARAC"/>
</dbReference>
<dbReference type="SUPFAM" id="SSF46689">
    <property type="entry name" value="Homeodomain-like"/>
    <property type="match status" value="1"/>
</dbReference>
<dbReference type="PROSITE" id="PS01124">
    <property type="entry name" value="HTH_ARAC_FAMILY_2"/>
    <property type="match status" value="1"/>
</dbReference>
<keyword evidence="6" id="KW-1185">Reference proteome</keyword>
<evidence type="ECO:0000256" key="1">
    <source>
        <dbReference type="ARBA" id="ARBA00023015"/>
    </source>
</evidence>
<dbReference type="InterPro" id="IPR018062">
    <property type="entry name" value="HTH_AraC-typ_CS"/>
</dbReference>
<feature type="domain" description="HTH araC/xylS-type" evidence="4">
    <location>
        <begin position="206"/>
        <end position="307"/>
    </location>
</feature>
<dbReference type="GO" id="GO:0043565">
    <property type="term" value="F:sequence-specific DNA binding"/>
    <property type="evidence" value="ECO:0007669"/>
    <property type="project" value="InterPro"/>
</dbReference>
<organism evidence="5 6">
    <name type="scientific">Prauserella rugosa</name>
    <dbReference type="NCBI Taxonomy" id="43354"/>
    <lineage>
        <taxon>Bacteria</taxon>
        <taxon>Bacillati</taxon>
        <taxon>Actinomycetota</taxon>
        <taxon>Actinomycetes</taxon>
        <taxon>Pseudonocardiales</taxon>
        <taxon>Pseudonocardiaceae</taxon>
        <taxon>Prauserella</taxon>
    </lineage>
</organism>
<dbReference type="SMART" id="SM00342">
    <property type="entry name" value="HTH_ARAC"/>
    <property type="match status" value="1"/>
</dbReference>
<evidence type="ECO:0000259" key="4">
    <source>
        <dbReference type="PROSITE" id="PS01124"/>
    </source>
</evidence>
<proteinExistence type="predicted"/>
<dbReference type="InterPro" id="IPR050204">
    <property type="entry name" value="AraC_XylS_family_regulators"/>
</dbReference>
<dbReference type="Pfam" id="PF14525">
    <property type="entry name" value="AraC_binding_2"/>
    <property type="match status" value="1"/>
</dbReference>
<sequence>MRVHGLTRFHTGDVPEGRRLAAWEEHNERSLVGLRADPIGHGRFEGAEVNLTLPRLQLARVTGSPHVVGRDAARIATSPADGVVVYFALAGHGRFEHRDGSADVGPGQALVCDADQPFRRAFADGLTELVLKAPRDVLRESAGRRGLAHPLVLGCDGAGSPHGNALVRTVAAALRGSAEWDTLEAAVLDLLPAVLGGRPSDAGHLAAAHAFIAAQLADPALSAGRIAGAVGISERQLSRLFARSGESVPQAVLAARLDAARGFLRDPAHVRTSLAEIARRHGFRSPAHFSRSYRARFGTTPSAERRVPSA</sequence>
<dbReference type="Gene3D" id="1.10.10.60">
    <property type="entry name" value="Homeodomain-like"/>
    <property type="match status" value="1"/>
</dbReference>
<keyword evidence="3" id="KW-0804">Transcription</keyword>
<evidence type="ECO:0000313" key="5">
    <source>
        <dbReference type="EMBL" id="TWH22686.1"/>
    </source>
</evidence>
<dbReference type="PANTHER" id="PTHR46796:SF6">
    <property type="entry name" value="ARAC SUBFAMILY"/>
    <property type="match status" value="1"/>
</dbReference>
<keyword evidence="2" id="KW-0238">DNA-binding</keyword>
<dbReference type="RefSeq" id="WP_084705734.1">
    <property type="nucleotide sequence ID" value="NZ_JOIJ01000004.1"/>
</dbReference>
<reference evidence="5 6" key="1">
    <citation type="submission" date="2019-07" db="EMBL/GenBank/DDBJ databases">
        <title>R&amp;d 2014.</title>
        <authorList>
            <person name="Klenk H.-P."/>
        </authorList>
    </citation>
    <scope>NUCLEOTIDE SEQUENCE [LARGE SCALE GENOMIC DNA]</scope>
    <source>
        <strain evidence="5 6">DSM 43194</strain>
    </source>
</reference>
<gene>
    <name evidence="5" type="ORF">JD82_04576</name>
</gene>
<dbReference type="InterPro" id="IPR020449">
    <property type="entry name" value="Tscrpt_reg_AraC-type_HTH"/>
</dbReference>
<comment type="caution">
    <text evidence="5">The sequence shown here is derived from an EMBL/GenBank/DDBJ whole genome shotgun (WGS) entry which is preliminary data.</text>
</comment>
<name>A0A660CH68_9PSEU</name>
<dbReference type="EMBL" id="VLJV01000001">
    <property type="protein sequence ID" value="TWH22686.1"/>
    <property type="molecule type" value="Genomic_DNA"/>
</dbReference>